<feature type="signal peptide" evidence="4">
    <location>
        <begin position="1"/>
        <end position="16"/>
    </location>
</feature>
<keyword evidence="4" id="KW-0732">Signal</keyword>
<keyword evidence="1 2" id="KW-0193">Cuticle</keyword>
<proteinExistence type="predicted"/>
<evidence type="ECO:0000313" key="6">
    <source>
        <dbReference type="Proteomes" id="UP000792457"/>
    </source>
</evidence>
<protein>
    <submittedName>
        <fullName evidence="5">Uncharacterized protein</fullName>
    </submittedName>
</protein>
<dbReference type="InterPro" id="IPR000618">
    <property type="entry name" value="Insect_cuticle"/>
</dbReference>
<feature type="region of interest" description="Disordered" evidence="3">
    <location>
        <begin position="51"/>
        <end position="75"/>
    </location>
</feature>
<evidence type="ECO:0000256" key="1">
    <source>
        <dbReference type="ARBA" id="ARBA00022460"/>
    </source>
</evidence>
<dbReference type="Proteomes" id="UP000792457">
    <property type="component" value="Unassembled WGS sequence"/>
</dbReference>
<dbReference type="Pfam" id="PF00379">
    <property type="entry name" value="Chitin_bind_4"/>
    <property type="match status" value="1"/>
</dbReference>
<dbReference type="InterPro" id="IPR050468">
    <property type="entry name" value="Cuticle_Struct_Prot"/>
</dbReference>
<evidence type="ECO:0000256" key="3">
    <source>
        <dbReference type="SAM" id="MobiDB-lite"/>
    </source>
</evidence>
<dbReference type="InterPro" id="IPR031311">
    <property type="entry name" value="CHIT_BIND_RR_consensus"/>
</dbReference>
<evidence type="ECO:0000256" key="2">
    <source>
        <dbReference type="PROSITE-ProRule" id="PRU00497"/>
    </source>
</evidence>
<comment type="caution">
    <text evidence="5">The sequence shown here is derived from an EMBL/GenBank/DDBJ whole genome shotgun (WGS) entry which is preliminary data.</text>
</comment>
<keyword evidence="6" id="KW-1185">Reference proteome</keyword>
<gene>
    <name evidence="5" type="ORF">J437_LFUL019534</name>
</gene>
<name>A0A8K0PAF2_LADFU</name>
<dbReference type="OrthoDB" id="6593286at2759"/>
<dbReference type="PROSITE" id="PS51155">
    <property type="entry name" value="CHIT_BIND_RR_2"/>
    <property type="match status" value="1"/>
</dbReference>
<dbReference type="AlphaFoldDB" id="A0A8K0PAF2"/>
<dbReference type="EMBL" id="KZ310404">
    <property type="protein sequence ID" value="KAG8239946.1"/>
    <property type="molecule type" value="Genomic_DNA"/>
</dbReference>
<dbReference type="PANTHER" id="PTHR10380:SF217">
    <property type="entry name" value="CUTICULAR PROTEIN 49AE"/>
    <property type="match status" value="1"/>
</dbReference>
<evidence type="ECO:0000256" key="4">
    <source>
        <dbReference type="SAM" id="SignalP"/>
    </source>
</evidence>
<evidence type="ECO:0000313" key="5">
    <source>
        <dbReference type="EMBL" id="KAG8239946.1"/>
    </source>
</evidence>
<reference evidence="5" key="2">
    <citation type="submission" date="2017-10" db="EMBL/GenBank/DDBJ databases">
        <title>Ladona fulva Genome sequencing and assembly.</title>
        <authorList>
            <person name="Murali S."/>
            <person name="Richards S."/>
            <person name="Bandaranaike D."/>
            <person name="Bellair M."/>
            <person name="Blankenburg K."/>
            <person name="Chao H."/>
            <person name="Dinh H."/>
            <person name="Doddapaneni H."/>
            <person name="Dugan-Rocha S."/>
            <person name="Elkadiri S."/>
            <person name="Gnanaolivu R."/>
            <person name="Hernandez B."/>
            <person name="Skinner E."/>
            <person name="Javaid M."/>
            <person name="Lee S."/>
            <person name="Li M."/>
            <person name="Ming W."/>
            <person name="Munidasa M."/>
            <person name="Muniz J."/>
            <person name="Nguyen L."/>
            <person name="Hughes D."/>
            <person name="Osuji N."/>
            <person name="Pu L.-L."/>
            <person name="Puazo M."/>
            <person name="Qu C."/>
            <person name="Quiroz J."/>
            <person name="Raj R."/>
            <person name="Weissenberger G."/>
            <person name="Xin Y."/>
            <person name="Zou X."/>
            <person name="Han Y."/>
            <person name="Worley K."/>
            <person name="Muzny D."/>
            <person name="Gibbs R."/>
        </authorList>
    </citation>
    <scope>NUCLEOTIDE SEQUENCE</scope>
    <source>
        <strain evidence="5">Sampled in the wild</strain>
    </source>
</reference>
<dbReference type="GO" id="GO:0008010">
    <property type="term" value="F:structural constituent of chitin-based larval cuticle"/>
    <property type="evidence" value="ECO:0007669"/>
    <property type="project" value="TreeGrafter"/>
</dbReference>
<dbReference type="PROSITE" id="PS00233">
    <property type="entry name" value="CHIT_BIND_RR_1"/>
    <property type="match status" value="1"/>
</dbReference>
<organism evidence="5 6">
    <name type="scientific">Ladona fulva</name>
    <name type="common">Scarce chaser dragonfly</name>
    <name type="synonym">Libellula fulva</name>
    <dbReference type="NCBI Taxonomy" id="123851"/>
    <lineage>
        <taxon>Eukaryota</taxon>
        <taxon>Metazoa</taxon>
        <taxon>Ecdysozoa</taxon>
        <taxon>Arthropoda</taxon>
        <taxon>Hexapoda</taxon>
        <taxon>Insecta</taxon>
        <taxon>Pterygota</taxon>
        <taxon>Palaeoptera</taxon>
        <taxon>Odonata</taxon>
        <taxon>Epiprocta</taxon>
        <taxon>Anisoptera</taxon>
        <taxon>Libelluloidea</taxon>
        <taxon>Libellulidae</taxon>
        <taxon>Ladona</taxon>
    </lineage>
</organism>
<dbReference type="PANTHER" id="PTHR10380">
    <property type="entry name" value="CUTICLE PROTEIN"/>
    <property type="match status" value="1"/>
</dbReference>
<dbReference type="GO" id="GO:0062129">
    <property type="term" value="C:chitin-based extracellular matrix"/>
    <property type="evidence" value="ECO:0007669"/>
    <property type="project" value="TreeGrafter"/>
</dbReference>
<accession>A0A8K0PAF2</accession>
<reference evidence="5" key="1">
    <citation type="submission" date="2013-04" db="EMBL/GenBank/DDBJ databases">
        <authorList>
            <person name="Qu J."/>
            <person name="Murali S.C."/>
            <person name="Bandaranaike D."/>
            <person name="Bellair M."/>
            <person name="Blankenburg K."/>
            <person name="Chao H."/>
            <person name="Dinh H."/>
            <person name="Doddapaneni H."/>
            <person name="Downs B."/>
            <person name="Dugan-Rocha S."/>
            <person name="Elkadiri S."/>
            <person name="Gnanaolivu R.D."/>
            <person name="Hernandez B."/>
            <person name="Javaid M."/>
            <person name="Jayaseelan J.C."/>
            <person name="Lee S."/>
            <person name="Li M."/>
            <person name="Ming W."/>
            <person name="Munidasa M."/>
            <person name="Muniz J."/>
            <person name="Nguyen L."/>
            <person name="Ongeri F."/>
            <person name="Osuji N."/>
            <person name="Pu L.-L."/>
            <person name="Puazo M."/>
            <person name="Qu C."/>
            <person name="Quiroz J."/>
            <person name="Raj R."/>
            <person name="Weissenberger G."/>
            <person name="Xin Y."/>
            <person name="Zou X."/>
            <person name="Han Y."/>
            <person name="Richards S."/>
            <person name="Worley K."/>
            <person name="Muzny D."/>
            <person name="Gibbs R."/>
        </authorList>
    </citation>
    <scope>NUCLEOTIDE SEQUENCE</scope>
    <source>
        <strain evidence="5">Sampled in the wild</strain>
    </source>
</reference>
<sequence>MKTCLVLSMLLAVTLARPQKDEPIAIISQNADAGPDGSYVYSYETANGIRAEENGEVRKNPNPPSPAAREAGEGSDTLIAVRGSISYTSPEGIPITLNYVADENGFQAQGDHLPVAPPIPEAIQRALAYLATLPPQKN</sequence>
<feature type="chain" id="PRO_5035431197" evidence="4">
    <location>
        <begin position="17"/>
        <end position="138"/>
    </location>
</feature>